<accession>A0AAV4LP03</accession>
<comment type="caution">
    <text evidence="1">The sequence shown here is derived from an EMBL/GenBank/DDBJ whole genome shotgun (WGS) entry which is preliminary data.</text>
</comment>
<gene>
    <name evidence="1" type="ORF">BcabD6B2_09080</name>
</gene>
<dbReference type="AlphaFoldDB" id="A0AAV4LP03"/>
<proteinExistence type="predicted"/>
<reference evidence="1 2" key="1">
    <citation type="submission" date="2021-06" db="EMBL/GenBank/DDBJ databases">
        <title>Genome sequence of Babesia caballi.</title>
        <authorList>
            <person name="Yamagishi J."/>
            <person name="Kidaka T."/>
            <person name="Ochi A."/>
        </authorList>
    </citation>
    <scope>NUCLEOTIDE SEQUENCE [LARGE SCALE GENOMIC DNA]</scope>
    <source>
        <strain evidence="1">USDA-D6B2</strain>
    </source>
</reference>
<sequence length="207" mass="22781">MGIRAFQLCRFKLIKALHCTLHHNSTLLTAEVIITVAQGDHYVSETRASRVMKSLLSPRPFVVAQPVELGEAVVNQRDAAQKYLGTPFSYGGLTAVPLISLNLCALVIRHVRLLEVPDELFFTGFQDGLEVGGGDGVGIKSFFNISDILRKRVITCVIAIITVKVLCQRLKLCGRLLRTTLPIPSSTLEDLLEVLANFLSNIVRPVM</sequence>
<dbReference type="EMBL" id="BPLF01000001">
    <property type="protein sequence ID" value="GIX61473.1"/>
    <property type="molecule type" value="Genomic_DNA"/>
</dbReference>
<keyword evidence="2" id="KW-1185">Reference proteome</keyword>
<protein>
    <submittedName>
        <fullName evidence="1">NLP/P60 protein</fullName>
    </submittedName>
</protein>
<name>A0AAV4LP03_BABCB</name>
<dbReference type="Proteomes" id="UP001497744">
    <property type="component" value="Unassembled WGS sequence"/>
</dbReference>
<evidence type="ECO:0000313" key="2">
    <source>
        <dbReference type="Proteomes" id="UP001497744"/>
    </source>
</evidence>
<evidence type="ECO:0000313" key="1">
    <source>
        <dbReference type="EMBL" id="GIX61473.1"/>
    </source>
</evidence>
<dbReference type="GeneID" id="94192956"/>
<organism evidence="1 2">
    <name type="scientific">Babesia caballi</name>
    <dbReference type="NCBI Taxonomy" id="5871"/>
    <lineage>
        <taxon>Eukaryota</taxon>
        <taxon>Sar</taxon>
        <taxon>Alveolata</taxon>
        <taxon>Apicomplexa</taxon>
        <taxon>Aconoidasida</taxon>
        <taxon>Piroplasmida</taxon>
        <taxon>Babesiidae</taxon>
        <taxon>Babesia</taxon>
    </lineage>
</organism>
<dbReference type="RefSeq" id="XP_067713544.1">
    <property type="nucleotide sequence ID" value="XM_067857443.1"/>
</dbReference>